<accession>A0AAD3T1H3</accession>
<name>A0AAD3T1H3_NEPGR</name>
<evidence type="ECO:0000313" key="1">
    <source>
        <dbReference type="EMBL" id="GMH21040.1"/>
    </source>
</evidence>
<keyword evidence="2" id="KW-1185">Reference proteome</keyword>
<sequence>MPPIDEFGNSGQFPCSVAEEALPQPESLPAPIDVLNTEPLFGPEIETPALPSTESLALSNPNSPLPGPVPQAIMDLGDTRSVTQDALPSILTLFWYAACAAGAPIFSEIGGLQLVNKLDGSCWFLSLWVAIHWRRQDVAVGPCFFLDELELSCCLMGWGYC</sequence>
<evidence type="ECO:0000313" key="2">
    <source>
        <dbReference type="Proteomes" id="UP001279734"/>
    </source>
</evidence>
<dbReference type="AlphaFoldDB" id="A0AAD3T1H3"/>
<protein>
    <submittedName>
        <fullName evidence="1">Uncharacterized protein</fullName>
    </submittedName>
</protein>
<organism evidence="1 2">
    <name type="scientific">Nepenthes gracilis</name>
    <name type="common">Slender pitcher plant</name>
    <dbReference type="NCBI Taxonomy" id="150966"/>
    <lineage>
        <taxon>Eukaryota</taxon>
        <taxon>Viridiplantae</taxon>
        <taxon>Streptophyta</taxon>
        <taxon>Embryophyta</taxon>
        <taxon>Tracheophyta</taxon>
        <taxon>Spermatophyta</taxon>
        <taxon>Magnoliopsida</taxon>
        <taxon>eudicotyledons</taxon>
        <taxon>Gunneridae</taxon>
        <taxon>Pentapetalae</taxon>
        <taxon>Caryophyllales</taxon>
        <taxon>Nepenthaceae</taxon>
        <taxon>Nepenthes</taxon>
    </lineage>
</organism>
<dbReference type="EMBL" id="BSYO01000022">
    <property type="protein sequence ID" value="GMH21040.1"/>
    <property type="molecule type" value="Genomic_DNA"/>
</dbReference>
<comment type="caution">
    <text evidence="1">The sequence shown here is derived from an EMBL/GenBank/DDBJ whole genome shotgun (WGS) entry which is preliminary data.</text>
</comment>
<dbReference type="Proteomes" id="UP001279734">
    <property type="component" value="Unassembled WGS sequence"/>
</dbReference>
<proteinExistence type="predicted"/>
<reference evidence="1" key="1">
    <citation type="submission" date="2023-05" db="EMBL/GenBank/DDBJ databases">
        <title>Nepenthes gracilis genome sequencing.</title>
        <authorList>
            <person name="Fukushima K."/>
        </authorList>
    </citation>
    <scope>NUCLEOTIDE SEQUENCE</scope>
    <source>
        <strain evidence="1">SING2019-196</strain>
    </source>
</reference>
<gene>
    <name evidence="1" type="ORF">Nepgr_022882</name>
</gene>